<dbReference type="AlphaFoldDB" id="A0AA88XVK0"/>
<feature type="compositionally biased region" description="Basic and acidic residues" evidence="1">
    <location>
        <begin position="52"/>
        <end position="62"/>
    </location>
</feature>
<dbReference type="EMBL" id="VSWD01000009">
    <property type="protein sequence ID" value="KAK3092668.1"/>
    <property type="molecule type" value="Genomic_DNA"/>
</dbReference>
<evidence type="ECO:0000313" key="2">
    <source>
        <dbReference type="EMBL" id="KAK3092668.1"/>
    </source>
</evidence>
<reference evidence="2" key="1">
    <citation type="submission" date="2019-08" db="EMBL/GenBank/DDBJ databases">
        <title>The improved chromosome-level genome for the pearl oyster Pinctada fucata martensii using PacBio sequencing and Hi-C.</title>
        <authorList>
            <person name="Zheng Z."/>
        </authorList>
    </citation>
    <scope>NUCLEOTIDE SEQUENCE</scope>
    <source>
        <strain evidence="2">ZZ-2019</strain>
        <tissue evidence="2">Adductor muscle</tissue>
    </source>
</reference>
<keyword evidence="3" id="KW-1185">Reference proteome</keyword>
<name>A0AA88XVK0_PINIB</name>
<dbReference type="Proteomes" id="UP001186944">
    <property type="component" value="Unassembled WGS sequence"/>
</dbReference>
<protein>
    <submittedName>
        <fullName evidence="2">Uncharacterized protein</fullName>
    </submittedName>
</protein>
<organism evidence="2 3">
    <name type="scientific">Pinctada imbricata</name>
    <name type="common">Atlantic pearl-oyster</name>
    <name type="synonym">Pinctada martensii</name>
    <dbReference type="NCBI Taxonomy" id="66713"/>
    <lineage>
        <taxon>Eukaryota</taxon>
        <taxon>Metazoa</taxon>
        <taxon>Spiralia</taxon>
        <taxon>Lophotrochozoa</taxon>
        <taxon>Mollusca</taxon>
        <taxon>Bivalvia</taxon>
        <taxon>Autobranchia</taxon>
        <taxon>Pteriomorphia</taxon>
        <taxon>Pterioida</taxon>
        <taxon>Pterioidea</taxon>
        <taxon>Pteriidae</taxon>
        <taxon>Pinctada</taxon>
    </lineage>
</organism>
<evidence type="ECO:0000256" key="1">
    <source>
        <dbReference type="SAM" id="MobiDB-lite"/>
    </source>
</evidence>
<sequence>MLVGGSAFGVWKYIQFKKQGPKFDRAPSDLIDDSRDDTNGRDRKPFNKNRKVTPERERHDSDTETYARPYSNPLSLSGDSEYGFDDTPRGTPLGLSDIEQDSNQGRWGNSPASQSRPSQKVPTASSGGLNNWMF</sequence>
<comment type="caution">
    <text evidence="2">The sequence shown here is derived from an EMBL/GenBank/DDBJ whole genome shotgun (WGS) entry which is preliminary data.</text>
</comment>
<feature type="compositionally biased region" description="Polar residues" evidence="1">
    <location>
        <begin position="101"/>
        <end position="134"/>
    </location>
</feature>
<evidence type="ECO:0000313" key="3">
    <source>
        <dbReference type="Proteomes" id="UP001186944"/>
    </source>
</evidence>
<feature type="region of interest" description="Disordered" evidence="1">
    <location>
        <begin position="22"/>
        <end position="134"/>
    </location>
</feature>
<proteinExistence type="predicted"/>
<gene>
    <name evidence="2" type="ORF">FSP39_005618</name>
</gene>
<feature type="compositionally biased region" description="Basic and acidic residues" evidence="1">
    <location>
        <begin position="22"/>
        <end position="45"/>
    </location>
</feature>
<accession>A0AA88XVK0</accession>